<comment type="caution">
    <text evidence="2">The sequence shown here is derived from an EMBL/GenBank/DDBJ whole genome shotgun (WGS) entry which is preliminary data.</text>
</comment>
<evidence type="ECO:0000256" key="1">
    <source>
        <dbReference type="ARBA" id="ARBA00023002"/>
    </source>
</evidence>
<dbReference type="GO" id="GO:0016491">
    <property type="term" value="F:oxidoreductase activity"/>
    <property type="evidence" value="ECO:0007669"/>
    <property type="project" value="UniProtKB-KW"/>
</dbReference>
<dbReference type="PANTHER" id="PTHR43157:SF31">
    <property type="entry name" value="PHOSPHATIDYLINOSITOL-GLYCAN BIOSYNTHESIS CLASS F PROTEIN"/>
    <property type="match status" value="1"/>
</dbReference>
<dbReference type="AlphaFoldDB" id="A0A210QRZ7"/>
<proteinExistence type="predicted"/>
<protein>
    <submittedName>
        <fullName evidence="2">Retinol dehydrogenase 13</fullName>
    </submittedName>
</protein>
<dbReference type="PANTHER" id="PTHR43157">
    <property type="entry name" value="PHOSPHATIDYLINOSITOL-GLYCAN BIOSYNTHESIS CLASS F PROTEIN-RELATED"/>
    <property type="match status" value="1"/>
</dbReference>
<reference evidence="2 3" key="1">
    <citation type="journal article" date="2017" name="Nat. Ecol. Evol.">
        <title>Scallop genome provides insights into evolution of bilaterian karyotype and development.</title>
        <authorList>
            <person name="Wang S."/>
            <person name="Zhang J."/>
            <person name="Jiao W."/>
            <person name="Li J."/>
            <person name="Xun X."/>
            <person name="Sun Y."/>
            <person name="Guo X."/>
            <person name="Huan P."/>
            <person name="Dong B."/>
            <person name="Zhang L."/>
            <person name="Hu X."/>
            <person name="Sun X."/>
            <person name="Wang J."/>
            <person name="Zhao C."/>
            <person name="Wang Y."/>
            <person name="Wang D."/>
            <person name="Huang X."/>
            <person name="Wang R."/>
            <person name="Lv J."/>
            <person name="Li Y."/>
            <person name="Zhang Z."/>
            <person name="Liu B."/>
            <person name="Lu W."/>
            <person name="Hui Y."/>
            <person name="Liang J."/>
            <person name="Zhou Z."/>
            <person name="Hou R."/>
            <person name="Li X."/>
            <person name="Liu Y."/>
            <person name="Li H."/>
            <person name="Ning X."/>
            <person name="Lin Y."/>
            <person name="Zhao L."/>
            <person name="Xing Q."/>
            <person name="Dou J."/>
            <person name="Li Y."/>
            <person name="Mao J."/>
            <person name="Guo H."/>
            <person name="Dou H."/>
            <person name="Li T."/>
            <person name="Mu C."/>
            <person name="Jiang W."/>
            <person name="Fu Q."/>
            <person name="Fu X."/>
            <person name="Miao Y."/>
            <person name="Liu J."/>
            <person name="Yu Q."/>
            <person name="Li R."/>
            <person name="Liao H."/>
            <person name="Li X."/>
            <person name="Kong Y."/>
            <person name="Jiang Z."/>
            <person name="Chourrout D."/>
            <person name="Li R."/>
            <person name="Bao Z."/>
        </authorList>
    </citation>
    <scope>NUCLEOTIDE SEQUENCE [LARGE SCALE GENOMIC DNA]</scope>
    <source>
        <strain evidence="2 3">PY_sf001</strain>
    </source>
</reference>
<dbReference type="Proteomes" id="UP000242188">
    <property type="component" value="Unassembled WGS sequence"/>
</dbReference>
<keyword evidence="1" id="KW-0560">Oxidoreductase</keyword>
<keyword evidence="3" id="KW-1185">Reference proteome</keyword>
<evidence type="ECO:0000313" key="3">
    <source>
        <dbReference type="Proteomes" id="UP000242188"/>
    </source>
</evidence>
<dbReference type="OrthoDB" id="191139at2759"/>
<evidence type="ECO:0000313" key="2">
    <source>
        <dbReference type="EMBL" id="OWF51448.1"/>
    </source>
</evidence>
<name>A0A210QRZ7_MIZYE</name>
<dbReference type="Gene3D" id="3.40.50.720">
    <property type="entry name" value="NAD(P)-binding Rossmann-like Domain"/>
    <property type="match status" value="1"/>
</dbReference>
<dbReference type="InterPro" id="IPR036291">
    <property type="entry name" value="NAD(P)-bd_dom_sf"/>
</dbReference>
<accession>A0A210QRZ7</accession>
<organism evidence="2 3">
    <name type="scientific">Mizuhopecten yessoensis</name>
    <name type="common">Japanese scallop</name>
    <name type="synonym">Patinopecten yessoensis</name>
    <dbReference type="NCBI Taxonomy" id="6573"/>
    <lineage>
        <taxon>Eukaryota</taxon>
        <taxon>Metazoa</taxon>
        <taxon>Spiralia</taxon>
        <taxon>Lophotrochozoa</taxon>
        <taxon>Mollusca</taxon>
        <taxon>Bivalvia</taxon>
        <taxon>Autobranchia</taxon>
        <taxon>Pteriomorphia</taxon>
        <taxon>Pectinida</taxon>
        <taxon>Pectinoidea</taxon>
        <taxon>Pectinidae</taxon>
        <taxon>Mizuhopecten</taxon>
    </lineage>
</organism>
<dbReference type="SUPFAM" id="SSF51735">
    <property type="entry name" value="NAD(P)-binding Rossmann-fold domains"/>
    <property type="match status" value="1"/>
</dbReference>
<dbReference type="EMBL" id="NEDP02002257">
    <property type="protein sequence ID" value="OWF51448.1"/>
    <property type="molecule type" value="Genomic_DNA"/>
</dbReference>
<dbReference type="STRING" id="6573.A0A210QRZ7"/>
<sequence>MGVNHFGTGVTANLVYPGIVETGISRHTGFQKSYLSWFVIGPWAWLVKKSPEQGAQTVIYAAVEPSIEKVNGKIFIDLGEQEIPYLREKDLADSKRLYAISQRWTRLT</sequence>
<gene>
    <name evidence="2" type="ORF">KP79_PYT09627</name>
</gene>